<feature type="compositionally biased region" description="Polar residues" evidence="2">
    <location>
        <begin position="81"/>
        <end position="91"/>
    </location>
</feature>
<dbReference type="InParanoid" id="A0A165H6L5"/>
<dbReference type="OrthoDB" id="2749714at2759"/>
<proteinExistence type="predicted"/>
<feature type="compositionally biased region" description="Basic residues" evidence="2">
    <location>
        <begin position="104"/>
        <end position="128"/>
    </location>
</feature>
<dbReference type="Proteomes" id="UP000076871">
    <property type="component" value="Unassembled WGS sequence"/>
</dbReference>
<feature type="region of interest" description="Disordered" evidence="2">
    <location>
        <begin position="20"/>
        <end position="207"/>
    </location>
</feature>
<keyword evidence="4" id="KW-1185">Reference proteome</keyword>
<feature type="coiled-coil region" evidence="1">
    <location>
        <begin position="378"/>
        <end position="412"/>
    </location>
</feature>
<feature type="compositionally biased region" description="Low complexity" evidence="2">
    <location>
        <begin position="129"/>
        <end position="143"/>
    </location>
</feature>
<dbReference type="RefSeq" id="XP_040769053.1">
    <property type="nucleotide sequence ID" value="XM_040914129.1"/>
</dbReference>
<feature type="coiled-coil region" evidence="1">
    <location>
        <begin position="437"/>
        <end position="464"/>
    </location>
</feature>
<feature type="region of interest" description="Disordered" evidence="2">
    <location>
        <begin position="337"/>
        <end position="358"/>
    </location>
</feature>
<evidence type="ECO:0000256" key="2">
    <source>
        <dbReference type="SAM" id="MobiDB-lite"/>
    </source>
</evidence>
<evidence type="ECO:0000313" key="4">
    <source>
        <dbReference type="Proteomes" id="UP000076871"/>
    </source>
</evidence>
<evidence type="ECO:0000256" key="1">
    <source>
        <dbReference type="SAM" id="Coils"/>
    </source>
</evidence>
<dbReference type="GeneID" id="63831157"/>
<feature type="compositionally biased region" description="Basic and acidic residues" evidence="2">
    <location>
        <begin position="63"/>
        <end position="75"/>
    </location>
</feature>
<name>A0A165H6L5_9APHY</name>
<evidence type="ECO:0000313" key="3">
    <source>
        <dbReference type="EMBL" id="KZT11313.1"/>
    </source>
</evidence>
<keyword evidence="1" id="KW-0175">Coiled coil</keyword>
<dbReference type="STRING" id="1314785.A0A165H6L5"/>
<gene>
    <name evidence="3" type="ORF">LAESUDRAFT_809267</name>
</gene>
<accession>A0A165H6L5</accession>
<dbReference type="AlphaFoldDB" id="A0A165H6L5"/>
<feature type="compositionally biased region" description="Basic and acidic residues" evidence="2">
    <location>
        <begin position="22"/>
        <end position="53"/>
    </location>
</feature>
<sequence length="613" mass="68884">MATPKLSAGFFNRRCFWYDDDGNPRLNEDGRYGCTRREDRGRNCSFVHPDDPRWSSLKPTHPPGHEKLSAAEAQRKAHSARPSTSDMNPWSRTPPRARSPLRTSVHRPRSPPRPSSPRRSRTPPRARSPRSGSRQRPSSLSKSAENFDHRDAAQRPTTTTSFSHEERSRIPSHSFTIPVPPVLRSSTLSRGFSGDSEGAHMPSKDASLEQKRSAWNERITLLAEATLCRSELSDLLKDVENYERISRSWILNNLSEESRARINTQLADAIARSAAKKSDLKRIIVRLTETNYWPIAPSAVPAERDGRSDMKEAIMELKKGMQDLHNQLQEYRVGHAAVDSKPPPPIKNDESHVAEPPAKRLKLSVDDTTGPSGWDSELYDLRDRLLRLEEQSSDLEQEMVQHDHELNTLQTKTEEILGLDAAGSAGSSTRDLDMQPVEQFSRELDIAGRQIEELALEVANLIKQTMKKDAELEQVHSENRQLIQKVEVQLSSQLAANQLELQALNAAVAAYISQSNAKPSSPQLPAMEDIISSVQPALLEMIHSGLQPMLSNTHHSIETMIEDRIKNVYTTVMSSLTPYLQTVDTMSAWMEHTHEGSHELHDQLKDLNNGGIK</sequence>
<protein>
    <submittedName>
        <fullName evidence="3">Uncharacterized protein</fullName>
    </submittedName>
</protein>
<reference evidence="3 4" key="1">
    <citation type="journal article" date="2016" name="Mol. Biol. Evol.">
        <title>Comparative Genomics of Early-Diverging Mushroom-Forming Fungi Provides Insights into the Origins of Lignocellulose Decay Capabilities.</title>
        <authorList>
            <person name="Nagy L.G."/>
            <person name="Riley R."/>
            <person name="Tritt A."/>
            <person name="Adam C."/>
            <person name="Daum C."/>
            <person name="Floudas D."/>
            <person name="Sun H."/>
            <person name="Yadav J.S."/>
            <person name="Pangilinan J."/>
            <person name="Larsson K.H."/>
            <person name="Matsuura K."/>
            <person name="Barry K."/>
            <person name="Labutti K."/>
            <person name="Kuo R."/>
            <person name="Ohm R.A."/>
            <person name="Bhattacharya S.S."/>
            <person name="Shirouzu T."/>
            <person name="Yoshinaga Y."/>
            <person name="Martin F.M."/>
            <person name="Grigoriev I.V."/>
            <person name="Hibbett D.S."/>
        </authorList>
    </citation>
    <scope>NUCLEOTIDE SEQUENCE [LARGE SCALE GENOMIC DNA]</scope>
    <source>
        <strain evidence="3 4">93-53</strain>
    </source>
</reference>
<organism evidence="3 4">
    <name type="scientific">Laetiporus sulphureus 93-53</name>
    <dbReference type="NCBI Taxonomy" id="1314785"/>
    <lineage>
        <taxon>Eukaryota</taxon>
        <taxon>Fungi</taxon>
        <taxon>Dikarya</taxon>
        <taxon>Basidiomycota</taxon>
        <taxon>Agaricomycotina</taxon>
        <taxon>Agaricomycetes</taxon>
        <taxon>Polyporales</taxon>
        <taxon>Laetiporus</taxon>
    </lineage>
</organism>
<dbReference type="EMBL" id="KV427607">
    <property type="protein sequence ID" value="KZT11313.1"/>
    <property type="molecule type" value="Genomic_DNA"/>
</dbReference>